<dbReference type="Gene3D" id="1.10.510.10">
    <property type="entry name" value="Transferase(Phosphotransferase) domain 1"/>
    <property type="match status" value="1"/>
</dbReference>
<dbReference type="Proteomes" id="UP000006727">
    <property type="component" value="Chromosome 6"/>
</dbReference>
<proteinExistence type="inferred from homology"/>
<dbReference type="Gene3D" id="3.40.50.300">
    <property type="entry name" value="P-loop containing nucleotide triphosphate hydrolases"/>
    <property type="match status" value="1"/>
</dbReference>
<dbReference type="EMBL" id="ABEU02000006">
    <property type="protein sequence ID" value="PNR52170.1"/>
    <property type="molecule type" value="Genomic_DNA"/>
</dbReference>
<keyword evidence="5" id="KW-1185">Reference proteome</keyword>
<dbReference type="InParanoid" id="A0A2K1KEH1"/>
<dbReference type="Pfam" id="PF07714">
    <property type="entry name" value="PK_Tyr_Ser-Thr"/>
    <property type="match status" value="1"/>
</dbReference>
<dbReference type="InterPro" id="IPR027417">
    <property type="entry name" value="P-loop_NTPase"/>
</dbReference>
<dbReference type="GO" id="GO:0007165">
    <property type="term" value="P:signal transduction"/>
    <property type="evidence" value="ECO:0000318"/>
    <property type="project" value="GO_Central"/>
</dbReference>
<organism evidence="3">
    <name type="scientific">Physcomitrium patens</name>
    <name type="common">Spreading-leaved earth moss</name>
    <name type="synonym">Physcomitrella patens</name>
    <dbReference type="NCBI Taxonomy" id="3218"/>
    <lineage>
        <taxon>Eukaryota</taxon>
        <taxon>Viridiplantae</taxon>
        <taxon>Streptophyta</taxon>
        <taxon>Embryophyta</taxon>
        <taxon>Bryophyta</taxon>
        <taxon>Bryophytina</taxon>
        <taxon>Bryopsida</taxon>
        <taxon>Funariidae</taxon>
        <taxon>Funariales</taxon>
        <taxon>Funariaceae</taxon>
        <taxon>Physcomitrium</taxon>
    </lineage>
</organism>
<feature type="domain" description="Protein kinase" evidence="2">
    <location>
        <begin position="13"/>
        <end position="296"/>
    </location>
</feature>
<dbReference type="InterPro" id="IPR000719">
    <property type="entry name" value="Prot_kinase_dom"/>
</dbReference>
<evidence type="ECO:0000313" key="3">
    <source>
        <dbReference type="EMBL" id="PNR52170.1"/>
    </source>
</evidence>
<dbReference type="PANTHER" id="PTHR44329:SF260">
    <property type="entry name" value="PROTEIN KINASE DOMAIN-CONTAINING PROTEIN"/>
    <property type="match status" value="1"/>
</dbReference>
<name>A0A2K1KEH1_PHYPA</name>
<reference evidence="3 5" key="2">
    <citation type="journal article" date="2018" name="Plant J.">
        <title>The Physcomitrella patens chromosome-scale assembly reveals moss genome structure and evolution.</title>
        <authorList>
            <person name="Lang D."/>
            <person name="Ullrich K.K."/>
            <person name="Murat F."/>
            <person name="Fuchs J."/>
            <person name="Jenkins J."/>
            <person name="Haas F.B."/>
            <person name="Piednoel M."/>
            <person name="Gundlach H."/>
            <person name="Van Bel M."/>
            <person name="Meyberg R."/>
            <person name="Vives C."/>
            <person name="Morata J."/>
            <person name="Symeonidi A."/>
            <person name="Hiss M."/>
            <person name="Muchero W."/>
            <person name="Kamisugi Y."/>
            <person name="Saleh O."/>
            <person name="Blanc G."/>
            <person name="Decker E.L."/>
            <person name="van Gessel N."/>
            <person name="Grimwood J."/>
            <person name="Hayes R.D."/>
            <person name="Graham S.W."/>
            <person name="Gunter L.E."/>
            <person name="McDaniel S.F."/>
            <person name="Hoernstein S.N.W."/>
            <person name="Larsson A."/>
            <person name="Li F.W."/>
            <person name="Perroud P.F."/>
            <person name="Phillips J."/>
            <person name="Ranjan P."/>
            <person name="Rokshar D.S."/>
            <person name="Rothfels C.J."/>
            <person name="Schneider L."/>
            <person name="Shu S."/>
            <person name="Stevenson D.W."/>
            <person name="Thummler F."/>
            <person name="Tillich M."/>
            <person name="Villarreal Aguilar J.C."/>
            <person name="Widiez T."/>
            <person name="Wong G.K."/>
            <person name="Wymore A."/>
            <person name="Zhang Y."/>
            <person name="Zimmer A.D."/>
            <person name="Quatrano R.S."/>
            <person name="Mayer K.F.X."/>
            <person name="Goodstein D."/>
            <person name="Casacuberta J.M."/>
            <person name="Vandepoele K."/>
            <person name="Reski R."/>
            <person name="Cuming A.C."/>
            <person name="Tuskan G.A."/>
            <person name="Maumus F."/>
            <person name="Salse J."/>
            <person name="Schmutz J."/>
            <person name="Rensing S.A."/>
        </authorList>
    </citation>
    <scope>NUCLEOTIDE SEQUENCE [LARGE SCALE GENOMIC DNA]</scope>
    <source>
        <strain evidence="4 5">cv. Gransden 2004</strain>
    </source>
</reference>
<dbReference type="PROSITE" id="PS50011">
    <property type="entry name" value="PROTEIN_KINASE_DOM"/>
    <property type="match status" value="1"/>
</dbReference>
<dbReference type="EnsemblPlants" id="Pp3c6_5620V3.1">
    <property type="protein sequence ID" value="Pp3c6_5620V3.1"/>
    <property type="gene ID" value="Pp3c6_5620"/>
</dbReference>
<dbReference type="InterPro" id="IPR002182">
    <property type="entry name" value="NB-ARC"/>
</dbReference>
<sequence>MDFLEVSSDIKNLELVRIINEGAFKKVYESKWFGLAIATKIMDASWNDMFMKEVGILAITSHSNLIKYYYAAKSNANENGECSKMNKSRENGYLVMELMQISLSNILEAKRAMPYYFLIDVIYQIARRMCYLHDIEIAHRDLKSENVLLNVIDDGKSGNGLHYAVGKLIDFGCSKINVGRNPKVKENKYIYGTLRYIAPEILKSTTKSIEMYAFEADVYSFAMTCSKILSGEDPFDGIDTKKELLKKIEKGERPKLPSNCDDLSKLIEECWTLNPSRRPSFGDICKRLITLKKKYLVGIDVAKIPHFGVFKKEDHKRSKSKDVNIGDTLISFILEIWCDMNLALVHDCEDNIMGVEQFLSNIKQLCKNGINALCFVGMSGIGKTTLEKFTFDTMQHMYNVLCFVEGIQKKDSALSIICKVLNQLNFESKPRSLEEVQAMMKEVLMSKKFMMVLDDVKDKSQINDVVPTNILCFNKGSILIVTTQNWEVIHKFDIGELNKDASLKLFTAYSYRDGDELSKELIEVGKEIVRSCNGLSLSLKVLGSFFGGQKKLKCWERALQKLRRGRPLDGDEIDSEYKLWTVLKISFDAMKVEEKNMFLDICCFFCNNVKWDGTIKKDHNTNMNQ</sequence>
<dbReference type="GO" id="GO:0005524">
    <property type="term" value="F:ATP binding"/>
    <property type="evidence" value="ECO:0007669"/>
    <property type="project" value="InterPro"/>
</dbReference>
<dbReference type="InterPro" id="IPR051681">
    <property type="entry name" value="Ser/Thr_Kinases-Pseudokinases"/>
</dbReference>
<dbReference type="SUPFAM" id="SSF56112">
    <property type="entry name" value="Protein kinase-like (PK-like)"/>
    <property type="match status" value="1"/>
</dbReference>
<accession>A0A2K1KEH1</accession>
<evidence type="ECO:0000313" key="5">
    <source>
        <dbReference type="Proteomes" id="UP000006727"/>
    </source>
</evidence>
<reference evidence="3 5" key="1">
    <citation type="journal article" date="2008" name="Science">
        <title>The Physcomitrella genome reveals evolutionary insights into the conquest of land by plants.</title>
        <authorList>
            <person name="Rensing S."/>
            <person name="Lang D."/>
            <person name="Zimmer A."/>
            <person name="Terry A."/>
            <person name="Salamov A."/>
            <person name="Shapiro H."/>
            <person name="Nishiyama T."/>
            <person name="Perroud P.-F."/>
            <person name="Lindquist E."/>
            <person name="Kamisugi Y."/>
            <person name="Tanahashi T."/>
            <person name="Sakakibara K."/>
            <person name="Fujita T."/>
            <person name="Oishi K."/>
            <person name="Shin-I T."/>
            <person name="Kuroki Y."/>
            <person name="Toyoda A."/>
            <person name="Suzuki Y."/>
            <person name="Hashimoto A."/>
            <person name="Yamaguchi K."/>
            <person name="Sugano A."/>
            <person name="Kohara Y."/>
            <person name="Fujiyama A."/>
            <person name="Anterola A."/>
            <person name="Aoki S."/>
            <person name="Ashton N."/>
            <person name="Barbazuk W.B."/>
            <person name="Barker E."/>
            <person name="Bennetzen J."/>
            <person name="Bezanilla M."/>
            <person name="Blankenship R."/>
            <person name="Cho S.H."/>
            <person name="Dutcher S."/>
            <person name="Estelle M."/>
            <person name="Fawcett J.A."/>
            <person name="Gundlach H."/>
            <person name="Hanada K."/>
            <person name="Heyl A."/>
            <person name="Hicks K.A."/>
            <person name="Hugh J."/>
            <person name="Lohr M."/>
            <person name="Mayer K."/>
            <person name="Melkozernov A."/>
            <person name="Murata T."/>
            <person name="Nelson D."/>
            <person name="Pils B."/>
            <person name="Prigge M."/>
            <person name="Reiss B."/>
            <person name="Renner T."/>
            <person name="Rombauts S."/>
            <person name="Rushton P."/>
            <person name="Sanderfoot A."/>
            <person name="Schween G."/>
            <person name="Shiu S.-H."/>
            <person name="Stueber K."/>
            <person name="Theodoulou F.L."/>
            <person name="Tu H."/>
            <person name="Van de Peer Y."/>
            <person name="Verrier P.J."/>
            <person name="Waters E."/>
            <person name="Wood A."/>
            <person name="Yang L."/>
            <person name="Cove D."/>
            <person name="Cuming A."/>
            <person name="Hasebe M."/>
            <person name="Lucas S."/>
            <person name="Mishler D.B."/>
            <person name="Reski R."/>
            <person name="Grigoriev I."/>
            <person name="Quatrano R.S."/>
            <person name="Boore J.L."/>
        </authorList>
    </citation>
    <scope>NUCLEOTIDE SEQUENCE [LARGE SCALE GENOMIC DNA]</scope>
    <source>
        <strain evidence="4 5">cv. Gransden 2004</strain>
    </source>
</reference>
<dbReference type="GO" id="GO:0004674">
    <property type="term" value="F:protein serine/threonine kinase activity"/>
    <property type="evidence" value="ECO:0000318"/>
    <property type="project" value="GO_Central"/>
</dbReference>
<comment type="similarity">
    <text evidence="1">Belongs to the protein kinase superfamily. TKL Ser/Thr protein kinase family. ROCO subfamily.</text>
</comment>
<dbReference type="SMART" id="SM00220">
    <property type="entry name" value="S_TKc"/>
    <property type="match status" value="1"/>
</dbReference>
<dbReference type="Gramene" id="Pp3c6_5620V3.1">
    <property type="protein sequence ID" value="Pp3c6_5620V3.1"/>
    <property type="gene ID" value="Pp3c6_5620"/>
</dbReference>
<evidence type="ECO:0000313" key="4">
    <source>
        <dbReference type="EnsemblPlants" id="Pp3c6_5620V3.1"/>
    </source>
</evidence>
<dbReference type="InterPro" id="IPR001245">
    <property type="entry name" value="Ser-Thr/Tyr_kinase_cat_dom"/>
</dbReference>
<dbReference type="AlphaFoldDB" id="A0A2K1KEH1"/>
<dbReference type="GO" id="GO:0043531">
    <property type="term" value="F:ADP binding"/>
    <property type="evidence" value="ECO:0007669"/>
    <property type="project" value="InterPro"/>
</dbReference>
<dbReference type="InterPro" id="IPR011009">
    <property type="entry name" value="Kinase-like_dom_sf"/>
</dbReference>
<gene>
    <name evidence="3" type="ORF">PHYPA_008544</name>
</gene>
<dbReference type="Pfam" id="PF00931">
    <property type="entry name" value="NB-ARC"/>
    <property type="match status" value="1"/>
</dbReference>
<dbReference type="PROSITE" id="PS00108">
    <property type="entry name" value="PROTEIN_KINASE_ST"/>
    <property type="match status" value="1"/>
</dbReference>
<reference evidence="4" key="3">
    <citation type="submission" date="2020-12" db="UniProtKB">
        <authorList>
            <consortium name="EnsemblPlants"/>
        </authorList>
    </citation>
    <scope>IDENTIFICATION</scope>
</reference>
<dbReference type="SUPFAM" id="SSF52540">
    <property type="entry name" value="P-loop containing nucleoside triphosphate hydrolases"/>
    <property type="match status" value="1"/>
</dbReference>
<evidence type="ECO:0000259" key="2">
    <source>
        <dbReference type="PROSITE" id="PS50011"/>
    </source>
</evidence>
<dbReference type="InterPro" id="IPR042197">
    <property type="entry name" value="Apaf_helical"/>
</dbReference>
<dbReference type="PRINTS" id="PR00364">
    <property type="entry name" value="DISEASERSIST"/>
</dbReference>
<dbReference type="InterPro" id="IPR008271">
    <property type="entry name" value="Ser/Thr_kinase_AS"/>
</dbReference>
<dbReference type="PANTHER" id="PTHR44329">
    <property type="entry name" value="SERINE/THREONINE-PROTEIN KINASE TNNI3K-RELATED"/>
    <property type="match status" value="1"/>
</dbReference>
<protein>
    <recommendedName>
        <fullName evidence="2">Protein kinase domain-containing protein</fullName>
    </recommendedName>
</protein>
<evidence type="ECO:0000256" key="1">
    <source>
        <dbReference type="ARBA" id="ARBA00008171"/>
    </source>
</evidence>
<dbReference type="Gene3D" id="1.10.8.430">
    <property type="entry name" value="Helical domain of apoptotic protease-activating factors"/>
    <property type="match status" value="1"/>
</dbReference>